<organism evidence="7 8">
    <name type="scientific">Companilactobacillus nantensis DSM 16982</name>
    <dbReference type="NCBI Taxonomy" id="1423774"/>
    <lineage>
        <taxon>Bacteria</taxon>
        <taxon>Bacillati</taxon>
        <taxon>Bacillota</taxon>
        <taxon>Bacilli</taxon>
        <taxon>Lactobacillales</taxon>
        <taxon>Lactobacillaceae</taxon>
        <taxon>Companilactobacillus</taxon>
    </lineage>
</organism>
<dbReference type="NCBIfam" id="TIGR01593">
    <property type="entry name" value="holin_tox_secr"/>
    <property type="match status" value="1"/>
</dbReference>
<keyword evidence="2 6" id="KW-0812">Transmembrane</keyword>
<evidence type="ECO:0000256" key="2">
    <source>
        <dbReference type="ARBA" id="ARBA00022692"/>
    </source>
</evidence>
<keyword evidence="4 6" id="KW-0472">Membrane</keyword>
<evidence type="ECO:0000256" key="6">
    <source>
        <dbReference type="SAM" id="Phobius"/>
    </source>
</evidence>
<evidence type="ECO:0008006" key="9">
    <source>
        <dbReference type="Google" id="ProtNLM"/>
    </source>
</evidence>
<dbReference type="Pfam" id="PF05105">
    <property type="entry name" value="Phage_holin_4_1"/>
    <property type="match status" value="1"/>
</dbReference>
<evidence type="ECO:0000256" key="3">
    <source>
        <dbReference type="ARBA" id="ARBA00022989"/>
    </source>
</evidence>
<evidence type="ECO:0000256" key="4">
    <source>
        <dbReference type="ARBA" id="ARBA00023136"/>
    </source>
</evidence>
<evidence type="ECO:0000256" key="5">
    <source>
        <dbReference type="ARBA" id="ARBA00023600"/>
    </source>
</evidence>
<dbReference type="EMBL" id="AZFV01000002">
    <property type="protein sequence ID" value="KRM18477.1"/>
    <property type="molecule type" value="Genomic_DNA"/>
</dbReference>
<dbReference type="PATRIC" id="fig|1423774.3.peg.1069"/>
<dbReference type="Proteomes" id="UP000051302">
    <property type="component" value="Unassembled WGS sequence"/>
</dbReference>
<dbReference type="InterPro" id="IPR006480">
    <property type="entry name" value="Phage_holin_4_1"/>
</dbReference>
<dbReference type="GO" id="GO:0016020">
    <property type="term" value="C:membrane"/>
    <property type="evidence" value="ECO:0007669"/>
    <property type="project" value="UniProtKB-SubCell"/>
</dbReference>
<comment type="similarity">
    <text evidence="5">Belongs to the bacteriophage holin family. Cp-1 holin subfamily.</text>
</comment>
<sequence>MLEYWAAASNLQENLWWWTITIIIIVDCFTGTIKNVFPNAKVRLSSQKGIYGLVKNFCIWFAMTTIYPLTMAWGISNVANAFLIFLIGFYGLSIVENFGVMGVKFPDWVVYCLQKLEDIKSFSAGGNDDETKK</sequence>
<evidence type="ECO:0000256" key="1">
    <source>
        <dbReference type="ARBA" id="ARBA00004141"/>
    </source>
</evidence>
<name>A0A0R1WLW2_9LACO</name>
<comment type="caution">
    <text evidence="7">The sequence shown here is derived from an EMBL/GenBank/DDBJ whole genome shotgun (WGS) entry which is preliminary data.</text>
</comment>
<keyword evidence="8" id="KW-1185">Reference proteome</keyword>
<proteinExistence type="inferred from homology"/>
<feature type="transmembrane region" description="Helical" evidence="6">
    <location>
        <begin position="49"/>
        <end position="69"/>
    </location>
</feature>
<feature type="transmembrane region" description="Helical" evidence="6">
    <location>
        <begin position="15"/>
        <end position="37"/>
    </location>
</feature>
<reference evidence="7 8" key="1">
    <citation type="journal article" date="2015" name="Genome Announc.">
        <title>Expanding the biotechnology potential of lactobacilli through comparative genomics of 213 strains and associated genera.</title>
        <authorList>
            <person name="Sun Z."/>
            <person name="Harris H.M."/>
            <person name="McCann A."/>
            <person name="Guo C."/>
            <person name="Argimon S."/>
            <person name="Zhang W."/>
            <person name="Yang X."/>
            <person name="Jeffery I.B."/>
            <person name="Cooney J.C."/>
            <person name="Kagawa T.F."/>
            <person name="Liu W."/>
            <person name="Song Y."/>
            <person name="Salvetti E."/>
            <person name="Wrobel A."/>
            <person name="Rasinkangas P."/>
            <person name="Parkhill J."/>
            <person name="Rea M.C."/>
            <person name="O'Sullivan O."/>
            <person name="Ritari J."/>
            <person name="Douillard F.P."/>
            <person name="Paul Ross R."/>
            <person name="Yang R."/>
            <person name="Briner A.E."/>
            <person name="Felis G.E."/>
            <person name="de Vos W.M."/>
            <person name="Barrangou R."/>
            <person name="Klaenhammer T.R."/>
            <person name="Caufield P.W."/>
            <person name="Cui Y."/>
            <person name="Zhang H."/>
            <person name="O'Toole P.W."/>
        </authorList>
    </citation>
    <scope>NUCLEOTIDE SEQUENCE [LARGE SCALE GENOMIC DNA]</scope>
    <source>
        <strain evidence="7 8">DSM 16982</strain>
    </source>
</reference>
<evidence type="ECO:0000313" key="7">
    <source>
        <dbReference type="EMBL" id="KRM18477.1"/>
    </source>
</evidence>
<evidence type="ECO:0000313" key="8">
    <source>
        <dbReference type="Proteomes" id="UP000051302"/>
    </source>
</evidence>
<feature type="transmembrane region" description="Helical" evidence="6">
    <location>
        <begin position="75"/>
        <end position="95"/>
    </location>
</feature>
<protein>
    <recommendedName>
        <fullName evidence="9">Holin</fullName>
    </recommendedName>
</protein>
<gene>
    <name evidence="7" type="ORF">FD31_GL001026</name>
</gene>
<keyword evidence="3 6" id="KW-1133">Transmembrane helix</keyword>
<dbReference type="AlphaFoldDB" id="A0A0R1WLW2"/>
<dbReference type="STRING" id="1423774.FD31_GL001026"/>
<accession>A0A0R1WLW2</accession>
<comment type="subcellular location">
    <subcellularLocation>
        <location evidence="1">Membrane</location>
        <topology evidence="1">Multi-pass membrane protein</topology>
    </subcellularLocation>
</comment>